<proteinExistence type="predicted"/>
<dbReference type="FunFam" id="3.40.50.1820:FF:000117">
    <property type="entry name" value="Monoglyceride lipase, putative"/>
    <property type="match status" value="1"/>
</dbReference>
<dbReference type="SUPFAM" id="SSF53474">
    <property type="entry name" value="alpha/beta-Hydrolases"/>
    <property type="match status" value="2"/>
</dbReference>
<name>A0A6G0XS27_9STRA</name>
<keyword evidence="3" id="KW-1185">Reference proteome</keyword>
<dbReference type="InterPro" id="IPR051044">
    <property type="entry name" value="MAG_DAG_Lipase"/>
</dbReference>
<feature type="domain" description="Serine aminopeptidase S33" evidence="1">
    <location>
        <begin position="305"/>
        <end position="542"/>
    </location>
</feature>
<dbReference type="Pfam" id="PF12146">
    <property type="entry name" value="Hydrolase_4"/>
    <property type="match status" value="3"/>
</dbReference>
<reference evidence="2 3" key="1">
    <citation type="submission" date="2019-07" db="EMBL/GenBank/DDBJ databases">
        <title>Genomics analysis of Aphanomyces spp. identifies a new class of oomycete effector associated with host adaptation.</title>
        <authorList>
            <person name="Gaulin E."/>
        </authorList>
    </citation>
    <scope>NUCLEOTIDE SEQUENCE [LARGE SCALE GENOMIC DNA]</scope>
    <source>
        <strain evidence="2 3">ATCC 201684</strain>
    </source>
</reference>
<dbReference type="Proteomes" id="UP000481153">
    <property type="component" value="Unassembled WGS sequence"/>
</dbReference>
<dbReference type="InterPro" id="IPR029058">
    <property type="entry name" value="AB_hydrolase_fold"/>
</dbReference>
<evidence type="ECO:0000313" key="2">
    <source>
        <dbReference type="EMBL" id="KAF0743192.1"/>
    </source>
</evidence>
<feature type="domain" description="Serine aminopeptidase S33" evidence="1">
    <location>
        <begin position="125"/>
        <end position="246"/>
    </location>
</feature>
<feature type="domain" description="Serine aminopeptidase S33" evidence="1">
    <location>
        <begin position="34"/>
        <end position="106"/>
    </location>
</feature>
<sequence>MASFELTESKFTNRRNQSIYTRQYIPTGNTFKVVYVFLHGIGGHCTPLDPFFRTVTAENIAVYGLDHHGHGKSDGDRCDCNTFEDFLDDVSDFAKRIREAHADRPSVKYVISGMSFAIGIVYNPVLAVQKFFSPTLLYLMPTAAIVPAVQPHLLSRNLAYIKENAADPLIAHGNLKMRMAAEISRGMQTLTAIQDNIKMPIFTMHGDADQVTSPKVSKAFFDALPSQHKTYVSRPGQFHSLFNEPEKEENIRLVLDWIRSLDSLPDLTALRLHPKIAFDFSESSLVNDRNQKLYTRQYIPKASYDRVLLFLHGFGEHSSRYEALFSIVASQGIAVFALDIHGHGKSEGDRHDCRTFEDYLQDINLITEQIHDKHKNKNVKCFFCGFSFGGLLAAHIAAQTANLWSGVILAAPAIGVDTSLFSSYQSHLVDFITAMAPTAAVFPGVQTDLISRNKAFVNDYVADPLNLHENAKMRMGQAFMQGMKTLEPLYSKVNVPILILHGDADGITSPSILRTFFNEISSTNKTFVSIPGSYHAIFDEPERHESIRTLVDWIQDPRVLTSDDNKNVLAAK</sequence>
<evidence type="ECO:0000313" key="3">
    <source>
        <dbReference type="Proteomes" id="UP000481153"/>
    </source>
</evidence>
<dbReference type="AlphaFoldDB" id="A0A6G0XS27"/>
<organism evidence="2 3">
    <name type="scientific">Aphanomyces euteiches</name>
    <dbReference type="NCBI Taxonomy" id="100861"/>
    <lineage>
        <taxon>Eukaryota</taxon>
        <taxon>Sar</taxon>
        <taxon>Stramenopiles</taxon>
        <taxon>Oomycota</taxon>
        <taxon>Saprolegniomycetes</taxon>
        <taxon>Saprolegniales</taxon>
        <taxon>Verrucalvaceae</taxon>
        <taxon>Aphanomyces</taxon>
    </lineage>
</organism>
<dbReference type="VEuPathDB" id="FungiDB:AeMF1_011772"/>
<accession>A0A6G0XS27</accession>
<comment type="caution">
    <text evidence="2">The sequence shown here is derived from an EMBL/GenBank/DDBJ whole genome shotgun (WGS) entry which is preliminary data.</text>
</comment>
<evidence type="ECO:0000259" key="1">
    <source>
        <dbReference type="Pfam" id="PF12146"/>
    </source>
</evidence>
<dbReference type="InterPro" id="IPR022742">
    <property type="entry name" value="Hydrolase_4"/>
</dbReference>
<dbReference type="Gene3D" id="3.40.50.1820">
    <property type="entry name" value="alpha/beta hydrolase"/>
    <property type="match status" value="3"/>
</dbReference>
<protein>
    <recommendedName>
        <fullName evidence="1">Serine aminopeptidase S33 domain-containing protein</fullName>
    </recommendedName>
</protein>
<dbReference type="PANTHER" id="PTHR11614">
    <property type="entry name" value="PHOSPHOLIPASE-RELATED"/>
    <property type="match status" value="1"/>
</dbReference>
<gene>
    <name evidence="2" type="ORF">Ae201684_001986</name>
</gene>
<dbReference type="EMBL" id="VJMJ01000020">
    <property type="protein sequence ID" value="KAF0743192.1"/>
    <property type="molecule type" value="Genomic_DNA"/>
</dbReference>